<sequence length="166" mass="18340">MLSATIPALGGHDAATTTICTASSMSSRYPLISTWARHSATPKWLYRVYHSGIMTLKPNETPGLQRPPADDDSSHLNASSTVATVPPPPQYAIQGRRLSPNTLTPTRAVPYTSPPRCRPFRHRHSGQRHLRDNAKSLSRPRKHVTPLSLRTNHKLFQSTSQKSCAL</sequence>
<name>A0A6A6J2S7_9PLEO</name>
<feature type="compositionally biased region" description="Basic residues" evidence="1">
    <location>
        <begin position="118"/>
        <end position="128"/>
    </location>
</feature>
<dbReference type="GeneID" id="54575241"/>
<gene>
    <name evidence="2" type="ORF">BU26DRAFT_31096</name>
</gene>
<accession>A0A6A6J2S7</accession>
<proteinExistence type="predicted"/>
<keyword evidence="3" id="KW-1185">Reference proteome</keyword>
<dbReference type="AlphaFoldDB" id="A0A6A6J2S7"/>
<dbReference type="RefSeq" id="XP_033691872.1">
    <property type="nucleotide sequence ID" value="XM_033821911.1"/>
</dbReference>
<evidence type="ECO:0000313" key="2">
    <source>
        <dbReference type="EMBL" id="KAF2256868.1"/>
    </source>
</evidence>
<organism evidence="2 3">
    <name type="scientific">Trematosphaeria pertusa</name>
    <dbReference type="NCBI Taxonomy" id="390896"/>
    <lineage>
        <taxon>Eukaryota</taxon>
        <taxon>Fungi</taxon>
        <taxon>Dikarya</taxon>
        <taxon>Ascomycota</taxon>
        <taxon>Pezizomycotina</taxon>
        <taxon>Dothideomycetes</taxon>
        <taxon>Pleosporomycetidae</taxon>
        <taxon>Pleosporales</taxon>
        <taxon>Massarineae</taxon>
        <taxon>Trematosphaeriaceae</taxon>
        <taxon>Trematosphaeria</taxon>
    </lineage>
</organism>
<dbReference type="EMBL" id="ML987189">
    <property type="protein sequence ID" value="KAF2256868.1"/>
    <property type="molecule type" value="Genomic_DNA"/>
</dbReference>
<dbReference type="Proteomes" id="UP000800094">
    <property type="component" value="Unassembled WGS sequence"/>
</dbReference>
<evidence type="ECO:0000313" key="3">
    <source>
        <dbReference type="Proteomes" id="UP000800094"/>
    </source>
</evidence>
<protein>
    <submittedName>
        <fullName evidence="2">Uncharacterized protein</fullName>
    </submittedName>
</protein>
<feature type="region of interest" description="Disordered" evidence="1">
    <location>
        <begin position="59"/>
        <end position="146"/>
    </location>
</feature>
<evidence type="ECO:0000256" key="1">
    <source>
        <dbReference type="SAM" id="MobiDB-lite"/>
    </source>
</evidence>
<reference evidence="2" key="1">
    <citation type="journal article" date="2020" name="Stud. Mycol.">
        <title>101 Dothideomycetes genomes: a test case for predicting lifestyles and emergence of pathogens.</title>
        <authorList>
            <person name="Haridas S."/>
            <person name="Albert R."/>
            <person name="Binder M."/>
            <person name="Bloem J."/>
            <person name="Labutti K."/>
            <person name="Salamov A."/>
            <person name="Andreopoulos B."/>
            <person name="Baker S."/>
            <person name="Barry K."/>
            <person name="Bills G."/>
            <person name="Bluhm B."/>
            <person name="Cannon C."/>
            <person name="Castanera R."/>
            <person name="Culley D."/>
            <person name="Daum C."/>
            <person name="Ezra D."/>
            <person name="Gonzalez J."/>
            <person name="Henrissat B."/>
            <person name="Kuo A."/>
            <person name="Liang C."/>
            <person name="Lipzen A."/>
            <person name="Lutzoni F."/>
            <person name="Magnuson J."/>
            <person name="Mondo S."/>
            <person name="Nolan M."/>
            <person name="Ohm R."/>
            <person name="Pangilinan J."/>
            <person name="Park H.-J."/>
            <person name="Ramirez L."/>
            <person name="Alfaro M."/>
            <person name="Sun H."/>
            <person name="Tritt A."/>
            <person name="Yoshinaga Y."/>
            <person name="Zwiers L.-H."/>
            <person name="Turgeon B."/>
            <person name="Goodwin S."/>
            <person name="Spatafora J."/>
            <person name="Crous P."/>
            <person name="Grigoriev I."/>
        </authorList>
    </citation>
    <scope>NUCLEOTIDE SEQUENCE</scope>
    <source>
        <strain evidence="2">CBS 122368</strain>
    </source>
</reference>